<feature type="transmembrane region" description="Helical" evidence="2">
    <location>
        <begin position="68"/>
        <end position="89"/>
    </location>
</feature>
<evidence type="ECO:0000313" key="4">
    <source>
        <dbReference type="Proteomes" id="UP000051326"/>
    </source>
</evidence>
<proteinExistence type="predicted"/>
<gene>
    <name evidence="3" type="primary">mrpG</name>
    <name evidence="3" type="ORF">PHA8399_03370</name>
</gene>
<dbReference type="NCBIfam" id="TIGR01300">
    <property type="entry name" value="CPA3_mnhG_phaG"/>
    <property type="match status" value="1"/>
</dbReference>
<protein>
    <submittedName>
        <fullName evidence="3">Multiple resistance and pH homeostasis protein G</fullName>
    </submittedName>
</protein>
<organism evidence="3 4">
    <name type="scientific">Leisingera aquaemixtae</name>
    <dbReference type="NCBI Taxonomy" id="1396826"/>
    <lineage>
        <taxon>Bacteria</taxon>
        <taxon>Pseudomonadati</taxon>
        <taxon>Pseudomonadota</taxon>
        <taxon>Alphaproteobacteria</taxon>
        <taxon>Rhodobacterales</taxon>
        <taxon>Roseobacteraceae</taxon>
        <taxon>Leisingera</taxon>
    </lineage>
</organism>
<reference evidence="3 4" key="1">
    <citation type="submission" date="2015-09" db="EMBL/GenBank/DDBJ databases">
        <authorList>
            <consortium name="Swine Surveillance"/>
        </authorList>
    </citation>
    <scope>NUCLEOTIDE SEQUENCE [LARGE SCALE GENOMIC DNA]</scope>
    <source>
        <strain evidence="3 4">CECT 8399</strain>
    </source>
</reference>
<sequence>MASLFEFLVAAFLVMGGVFGIVGSYGLIKLNDPMSRLHAPTKATTLGVGGVLLASLLHAAVFEEHVSIHELMITLFLFLTAPITANFIAKVHIHRQETRETMPPAGEDDHWATHDKPEDEERRTAGRPDAAQ</sequence>
<dbReference type="NCBIfam" id="NF009316">
    <property type="entry name" value="PRK12674.1-5"/>
    <property type="match status" value="1"/>
</dbReference>
<dbReference type="STRING" id="1396826.PHA8399_03370"/>
<evidence type="ECO:0000313" key="3">
    <source>
        <dbReference type="EMBL" id="CUI01229.1"/>
    </source>
</evidence>
<dbReference type="Pfam" id="PF03334">
    <property type="entry name" value="PhaG_MnhG_YufB"/>
    <property type="match status" value="1"/>
</dbReference>
<dbReference type="InterPro" id="IPR005133">
    <property type="entry name" value="PhaG_MnhG_YufB"/>
</dbReference>
<keyword evidence="2" id="KW-1133">Transmembrane helix</keyword>
<name>A0A0P1HD25_9RHOB</name>
<dbReference type="RefSeq" id="WP_058287228.1">
    <property type="nucleotide sequence ID" value="NZ_CYSR01000030.1"/>
</dbReference>
<keyword evidence="2" id="KW-0812">Transmembrane</keyword>
<feature type="transmembrane region" description="Helical" evidence="2">
    <location>
        <begin position="6"/>
        <end position="28"/>
    </location>
</feature>
<accession>A0A0P1HD25</accession>
<dbReference type="Proteomes" id="UP000051326">
    <property type="component" value="Unassembled WGS sequence"/>
</dbReference>
<dbReference type="EMBL" id="CYSR01000030">
    <property type="protein sequence ID" value="CUI01229.1"/>
    <property type="molecule type" value="Genomic_DNA"/>
</dbReference>
<dbReference type="PANTHER" id="PTHR34703">
    <property type="entry name" value="ANTIPORTER SUBUNIT MNHG2-RELATED"/>
    <property type="match status" value="1"/>
</dbReference>
<evidence type="ECO:0000256" key="2">
    <source>
        <dbReference type="SAM" id="Phobius"/>
    </source>
</evidence>
<feature type="region of interest" description="Disordered" evidence="1">
    <location>
        <begin position="98"/>
        <end position="132"/>
    </location>
</feature>
<evidence type="ECO:0000256" key="1">
    <source>
        <dbReference type="SAM" id="MobiDB-lite"/>
    </source>
</evidence>
<dbReference type="PANTHER" id="PTHR34703:SF1">
    <property type="entry name" value="ANTIPORTER SUBUNIT MNHG2-RELATED"/>
    <property type="match status" value="1"/>
</dbReference>
<feature type="compositionally biased region" description="Basic and acidic residues" evidence="1">
    <location>
        <begin position="107"/>
        <end position="126"/>
    </location>
</feature>
<dbReference type="GO" id="GO:0015385">
    <property type="term" value="F:sodium:proton antiporter activity"/>
    <property type="evidence" value="ECO:0007669"/>
    <property type="project" value="TreeGrafter"/>
</dbReference>
<keyword evidence="2" id="KW-0472">Membrane</keyword>
<dbReference type="AlphaFoldDB" id="A0A0P1HD25"/>
<feature type="transmembrane region" description="Helical" evidence="2">
    <location>
        <begin position="40"/>
        <end position="62"/>
    </location>
</feature>